<keyword evidence="1" id="KW-0812">Transmembrane</keyword>
<keyword evidence="1" id="KW-1133">Transmembrane helix</keyword>
<evidence type="ECO:0000256" key="1">
    <source>
        <dbReference type="SAM" id="Phobius"/>
    </source>
</evidence>
<reference evidence="2" key="1">
    <citation type="submission" date="2016-12" db="EMBL/GenBank/DDBJ databases">
        <title>The genomes of Aspergillus section Nigri reveals drivers in fungal speciation.</title>
        <authorList>
            <consortium name="DOE Joint Genome Institute"/>
            <person name="Vesth T.C."/>
            <person name="Nybo J."/>
            <person name="Theobald S."/>
            <person name="Brandl J."/>
            <person name="Frisvad J.C."/>
            <person name="Nielsen K.F."/>
            <person name="Lyhne E.K."/>
            <person name="Kogle M.E."/>
            <person name="Kuo A."/>
            <person name="Riley R."/>
            <person name="Clum A."/>
            <person name="Nolan M."/>
            <person name="Lipzen A."/>
            <person name="Salamov A."/>
            <person name="Henrissat B."/>
            <person name="Wiebenga A."/>
            <person name="De Vries R.P."/>
            <person name="Grigoriev I.V."/>
            <person name="Mortensen U.H."/>
            <person name="Andersen M.R."/>
            <person name="Baker S.E."/>
        </authorList>
    </citation>
    <scope>NUCLEOTIDE SEQUENCE [LARGE SCALE GENOMIC DNA]</scope>
    <source>
        <strain evidence="2">CBS 115656</strain>
    </source>
</reference>
<name>A0A318YFP8_ASPNB</name>
<dbReference type="Proteomes" id="UP000247647">
    <property type="component" value="Unassembled WGS sequence"/>
</dbReference>
<evidence type="ECO:0000313" key="2">
    <source>
        <dbReference type="EMBL" id="PYH32904.1"/>
    </source>
</evidence>
<keyword evidence="3" id="KW-1185">Reference proteome</keyword>
<proteinExistence type="predicted"/>
<accession>A0A318YFP8</accession>
<protein>
    <submittedName>
        <fullName evidence="2">Uncharacterized protein</fullName>
    </submittedName>
</protein>
<evidence type="ECO:0000313" key="3">
    <source>
        <dbReference type="Proteomes" id="UP000247647"/>
    </source>
</evidence>
<organism evidence="2 3">
    <name type="scientific">Aspergillus neoniger (strain CBS 115656)</name>
    <dbReference type="NCBI Taxonomy" id="1448310"/>
    <lineage>
        <taxon>Eukaryota</taxon>
        <taxon>Fungi</taxon>
        <taxon>Dikarya</taxon>
        <taxon>Ascomycota</taxon>
        <taxon>Pezizomycotina</taxon>
        <taxon>Eurotiomycetes</taxon>
        <taxon>Eurotiomycetidae</taxon>
        <taxon>Eurotiales</taxon>
        <taxon>Aspergillaceae</taxon>
        <taxon>Aspergillus</taxon>
        <taxon>Aspergillus subgen. Circumdati</taxon>
    </lineage>
</organism>
<dbReference type="GeneID" id="37126146"/>
<gene>
    <name evidence="2" type="ORF">BO87DRAFT_377966</name>
</gene>
<sequence>MWAVCSTCLTPGTTAGSTQTDKSSWIKLVIHAFLPRVQSITSLALSSLHTLLWLVVVGTAAAAAATDKTPLRPGKARRAVGRCYYFFWGEMGGKTKKVGTRPV</sequence>
<dbReference type="RefSeq" id="XP_025478382.1">
    <property type="nucleotide sequence ID" value="XM_025623690.1"/>
</dbReference>
<dbReference type="EMBL" id="KZ821466">
    <property type="protein sequence ID" value="PYH32904.1"/>
    <property type="molecule type" value="Genomic_DNA"/>
</dbReference>
<keyword evidence="1" id="KW-0472">Membrane</keyword>
<feature type="transmembrane region" description="Helical" evidence="1">
    <location>
        <begin position="39"/>
        <end position="65"/>
    </location>
</feature>
<dbReference type="AlphaFoldDB" id="A0A318YFP8"/>